<dbReference type="OrthoDB" id="3874017at2"/>
<comment type="caution">
    <text evidence="1">The sequence shown here is derived from an EMBL/GenBank/DDBJ whole genome shotgun (WGS) entry which is preliminary data.</text>
</comment>
<reference evidence="1 2" key="1">
    <citation type="submission" date="2015-10" db="EMBL/GenBank/DDBJ databases">
        <title>Draft genome sequence of Streptomyces caeruleatus NRRL B-24802, type strain for the species Streptomyces caeruleatus.</title>
        <authorList>
            <person name="Ruckert C."/>
            <person name="Winkler A."/>
            <person name="Kalinowski J."/>
            <person name="Kampfer P."/>
            <person name="Glaeser S."/>
        </authorList>
    </citation>
    <scope>NUCLEOTIDE SEQUENCE [LARGE SCALE GENOMIC DNA]</scope>
    <source>
        <strain evidence="1 2">NRRL B-24802</strain>
    </source>
</reference>
<dbReference type="AlphaFoldDB" id="A0A101TXV3"/>
<name>A0A101TXV3_9ACTN</name>
<protein>
    <submittedName>
        <fullName evidence="1">Uncharacterized protein</fullName>
    </submittedName>
</protein>
<gene>
    <name evidence="1" type="ORF">AQJ67_23595</name>
</gene>
<keyword evidence="2" id="KW-1185">Reference proteome</keyword>
<dbReference type="Proteomes" id="UP000053429">
    <property type="component" value="Unassembled WGS sequence"/>
</dbReference>
<dbReference type="STRING" id="661399.AQJ67_23595"/>
<proteinExistence type="predicted"/>
<dbReference type="NCBIfam" id="NF041681">
    <property type="entry name" value="HGxxPAAW"/>
    <property type="match status" value="1"/>
</dbReference>
<evidence type="ECO:0000313" key="2">
    <source>
        <dbReference type="Proteomes" id="UP000053429"/>
    </source>
</evidence>
<dbReference type="EMBL" id="LMWY01000028">
    <property type="protein sequence ID" value="KUO00303.1"/>
    <property type="molecule type" value="Genomic_DNA"/>
</dbReference>
<sequence length="140" mass="14074">MSQYDEGHTVAGWTGTAIATIGSAVLGAGVCTVSAPLIAGGLGITAASVLVTWALHLSGWGKPPGVRPRGQWRMGARDVTARAGHVGCWGCRLAGRGRGRAQGRGQEQGRGVRTAEVAVGVPVVGEPVGEPEVAAAEAGR</sequence>
<accession>A0A101TXV3</accession>
<evidence type="ECO:0000313" key="1">
    <source>
        <dbReference type="EMBL" id="KUO00303.1"/>
    </source>
</evidence>
<dbReference type="RefSeq" id="WP_062721086.1">
    <property type="nucleotide sequence ID" value="NZ_KQ948931.1"/>
</dbReference>
<organism evidence="1 2">
    <name type="scientific">Streptomyces caeruleatus</name>
    <dbReference type="NCBI Taxonomy" id="661399"/>
    <lineage>
        <taxon>Bacteria</taxon>
        <taxon>Bacillati</taxon>
        <taxon>Actinomycetota</taxon>
        <taxon>Actinomycetes</taxon>
        <taxon>Kitasatosporales</taxon>
        <taxon>Streptomycetaceae</taxon>
        <taxon>Streptomyces</taxon>
    </lineage>
</organism>